<dbReference type="AlphaFoldDB" id="A0AAD4GWZ4"/>
<dbReference type="Proteomes" id="UP001194746">
    <property type="component" value="Unassembled WGS sequence"/>
</dbReference>
<evidence type="ECO:0000313" key="2">
    <source>
        <dbReference type="EMBL" id="KAF9892346.1"/>
    </source>
</evidence>
<organism evidence="2 3">
    <name type="scientific">Aspergillus nanangensis</name>
    <dbReference type="NCBI Taxonomy" id="2582783"/>
    <lineage>
        <taxon>Eukaryota</taxon>
        <taxon>Fungi</taxon>
        <taxon>Dikarya</taxon>
        <taxon>Ascomycota</taxon>
        <taxon>Pezizomycotina</taxon>
        <taxon>Eurotiomycetes</taxon>
        <taxon>Eurotiomycetidae</taxon>
        <taxon>Eurotiales</taxon>
        <taxon>Aspergillaceae</taxon>
        <taxon>Aspergillus</taxon>
        <taxon>Aspergillus subgen. Circumdati</taxon>
    </lineage>
</organism>
<name>A0AAD4GWZ4_ASPNN</name>
<proteinExistence type="predicted"/>
<protein>
    <submittedName>
        <fullName evidence="2">Uncharacterized protein</fullName>
    </submittedName>
</protein>
<gene>
    <name evidence="2" type="ORF">FE257_002123</name>
</gene>
<sequence length="323" mass="36106">MSNLGALYQQSMLKHPYGYALYEPESSKVLQPGFCGYLTELGQWTPLLGVDERPINLGDPLSLVQNGLTPFNHFHRAPADKRSWGPKVCGRVTQRKVELEAGVSLMPAGIPADVGALYRYSSKDGFGAILMTQGPVVKDFVYGTTPFRVWCKDNSEVILRRWPDVRDRGLIIATSTYTTQRAMMNAWSDTEKEISVGFHAGVVEIGEIGPSSTWYTSNGDGGWVAAEAGEPDERKVVFFGGLYFKYRRLAVILPQSHAFSSGPVEKARFRSFDSEAREFQMVDRVSDEAQFELSVTSEERGEMVELPKEMTKGQEEEEDDDDF</sequence>
<evidence type="ECO:0000256" key="1">
    <source>
        <dbReference type="SAM" id="MobiDB-lite"/>
    </source>
</evidence>
<reference evidence="2" key="1">
    <citation type="journal article" date="2019" name="Beilstein J. Org. Chem.">
        <title>Nanangenines: drimane sesquiterpenoids as the dominant metabolite cohort of a novel Australian fungus, Aspergillus nanangensis.</title>
        <authorList>
            <person name="Lacey H.J."/>
            <person name="Gilchrist C.L.M."/>
            <person name="Crombie A."/>
            <person name="Kalaitzis J.A."/>
            <person name="Vuong D."/>
            <person name="Rutledge P.J."/>
            <person name="Turner P."/>
            <person name="Pitt J.I."/>
            <person name="Lacey E."/>
            <person name="Chooi Y.H."/>
            <person name="Piggott A.M."/>
        </authorList>
    </citation>
    <scope>NUCLEOTIDE SEQUENCE</scope>
    <source>
        <strain evidence="2">MST-FP2251</strain>
    </source>
</reference>
<accession>A0AAD4GWZ4</accession>
<comment type="caution">
    <text evidence="2">The sequence shown here is derived from an EMBL/GenBank/DDBJ whole genome shotgun (WGS) entry which is preliminary data.</text>
</comment>
<reference evidence="2" key="2">
    <citation type="submission" date="2020-02" db="EMBL/GenBank/DDBJ databases">
        <authorList>
            <person name="Gilchrist C.L.M."/>
            <person name="Chooi Y.-H."/>
        </authorList>
    </citation>
    <scope>NUCLEOTIDE SEQUENCE</scope>
    <source>
        <strain evidence="2">MST-FP2251</strain>
    </source>
</reference>
<keyword evidence="3" id="KW-1185">Reference proteome</keyword>
<feature type="region of interest" description="Disordered" evidence="1">
    <location>
        <begin position="292"/>
        <end position="323"/>
    </location>
</feature>
<feature type="compositionally biased region" description="Basic and acidic residues" evidence="1">
    <location>
        <begin position="297"/>
        <end position="314"/>
    </location>
</feature>
<dbReference type="EMBL" id="VCAU01000013">
    <property type="protein sequence ID" value="KAF9892346.1"/>
    <property type="molecule type" value="Genomic_DNA"/>
</dbReference>
<evidence type="ECO:0000313" key="3">
    <source>
        <dbReference type="Proteomes" id="UP001194746"/>
    </source>
</evidence>